<sequence length="316" mass="33244">MRFSVRLGSGTPAKVFRDCAVAAEELGFDQIWTGNDLLRRSGIVPVTVALAATSRIRVGSSVLNPVSLHPAEIAMIAAGLQDFSGGRYLLGLGAGSEVFLRWAGLQLAAPVRRTREGLRAVRTLLTGGVPDGWHERAALKDGPAPTPIYLGAMGPKMLALAGREADGVLALCLPPTQIDWFAARVGDTASKPDFDLACCLWVSIDDDRDAGRARLAAKIAAYSGSLAQDSLAAAGFDLERFKHVQSLVTAGDLDAATAAVDDDMLRLGIAGDVHDVIDRCLELKASGVRHLSFGQPLGGSLVEAVALLGRHVLPHL</sequence>
<organism evidence="3 4">
    <name type="scientific">Paractinoplanes hotanensis</name>
    <dbReference type="NCBI Taxonomy" id="2906497"/>
    <lineage>
        <taxon>Bacteria</taxon>
        <taxon>Bacillati</taxon>
        <taxon>Actinomycetota</taxon>
        <taxon>Actinomycetes</taxon>
        <taxon>Micromonosporales</taxon>
        <taxon>Micromonosporaceae</taxon>
        <taxon>Paractinoplanes</taxon>
    </lineage>
</organism>
<accession>A0ABT0Y6E1</accession>
<evidence type="ECO:0000256" key="1">
    <source>
        <dbReference type="ARBA" id="ARBA00023002"/>
    </source>
</evidence>
<proteinExistence type="predicted"/>
<dbReference type="InterPro" id="IPR011251">
    <property type="entry name" value="Luciferase-like_dom"/>
</dbReference>
<evidence type="ECO:0000313" key="4">
    <source>
        <dbReference type="Proteomes" id="UP001523216"/>
    </source>
</evidence>
<protein>
    <submittedName>
        <fullName evidence="3">LLM class flavin-dependent oxidoreductase</fullName>
    </submittedName>
</protein>
<comment type="caution">
    <text evidence="3">The sequence shown here is derived from an EMBL/GenBank/DDBJ whole genome shotgun (WGS) entry which is preliminary data.</text>
</comment>
<keyword evidence="1" id="KW-0560">Oxidoreductase</keyword>
<dbReference type="InterPro" id="IPR050564">
    <property type="entry name" value="F420-G6PD/mer"/>
</dbReference>
<dbReference type="PANTHER" id="PTHR43244:SF1">
    <property type="entry name" value="5,10-METHYLENETETRAHYDROMETHANOPTERIN REDUCTASE"/>
    <property type="match status" value="1"/>
</dbReference>
<feature type="domain" description="Luciferase-like" evidence="2">
    <location>
        <begin position="4"/>
        <end position="290"/>
    </location>
</feature>
<dbReference type="Gene3D" id="3.20.20.30">
    <property type="entry name" value="Luciferase-like domain"/>
    <property type="match status" value="1"/>
</dbReference>
<evidence type="ECO:0000313" key="3">
    <source>
        <dbReference type="EMBL" id="MCM4081047.1"/>
    </source>
</evidence>
<dbReference type="Proteomes" id="UP001523216">
    <property type="component" value="Unassembled WGS sequence"/>
</dbReference>
<gene>
    <name evidence="3" type="ORF">LXN57_26070</name>
</gene>
<dbReference type="InterPro" id="IPR036661">
    <property type="entry name" value="Luciferase-like_sf"/>
</dbReference>
<evidence type="ECO:0000259" key="2">
    <source>
        <dbReference type="Pfam" id="PF00296"/>
    </source>
</evidence>
<keyword evidence="4" id="KW-1185">Reference proteome</keyword>
<dbReference type="RefSeq" id="WP_251800843.1">
    <property type="nucleotide sequence ID" value="NZ_JAMQOL010000037.1"/>
</dbReference>
<reference evidence="3 4" key="1">
    <citation type="submission" date="2022-06" db="EMBL/GenBank/DDBJ databases">
        <title>Actinoplanes abujensis sp. nov., isolated from Nigerian arid soil.</title>
        <authorList>
            <person name="Ding P."/>
        </authorList>
    </citation>
    <scope>NUCLEOTIDE SEQUENCE [LARGE SCALE GENOMIC DNA]</scope>
    <source>
        <strain evidence="4">TRM88002</strain>
    </source>
</reference>
<name>A0ABT0Y6E1_9ACTN</name>
<dbReference type="PANTHER" id="PTHR43244">
    <property type="match status" value="1"/>
</dbReference>
<dbReference type="SUPFAM" id="SSF51679">
    <property type="entry name" value="Bacterial luciferase-like"/>
    <property type="match status" value="1"/>
</dbReference>
<dbReference type="EMBL" id="JAMQOL010000037">
    <property type="protein sequence ID" value="MCM4081047.1"/>
    <property type="molecule type" value="Genomic_DNA"/>
</dbReference>
<dbReference type="Pfam" id="PF00296">
    <property type="entry name" value="Bac_luciferase"/>
    <property type="match status" value="1"/>
</dbReference>